<evidence type="ECO:0000313" key="1">
    <source>
        <dbReference type="EMBL" id="AIS19594.1"/>
    </source>
</evidence>
<name>A0A089YVE2_9PSED</name>
<keyword evidence="2" id="KW-1185">Reference proteome</keyword>
<reference evidence="1 2" key="1">
    <citation type="journal article" date="2015" name="J. Biotechnol.">
        <title>Complete genome sequence of Pseudomonas rhizosphaerae IH5T (=DSM 16299T), a phosphate-solubilizing rhizobacterium for bacterial biofertilizer.</title>
        <authorList>
            <person name="Kwak Y."/>
            <person name="Jung B.K."/>
            <person name="Shin J.H."/>
        </authorList>
    </citation>
    <scope>NUCLEOTIDE SEQUENCE [LARGE SCALE GENOMIC DNA]</scope>
    <source>
        <strain evidence="1">DSM 16299</strain>
    </source>
</reference>
<dbReference type="RefSeq" id="WP_043192941.1">
    <property type="nucleotide sequence ID" value="NZ_CP009533.1"/>
</dbReference>
<sequence>MGFLKSLFRASQPYRCYVALDGQGLCRAFKQCQQAPVGEGWVEVGDIRPQWLGQPLPAHARVSSRTTGAGGIRVVHA</sequence>
<dbReference type="EMBL" id="CP009533">
    <property type="protein sequence ID" value="AIS19594.1"/>
    <property type="molecule type" value="Genomic_DNA"/>
</dbReference>
<gene>
    <name evidence="1" type="ORF">LT40_20250</name>
</gene>
<accession>A0A089YVE2</accession>
<dbReference type="OrthoDB" id="6910208at2"/>
<dbReference type="HOGENOM" id="CLU_174031_0_0_6"/>
<proteinExistence type="predicted"/>
<dbReference type="KEGG" id="prh:LT40_20250"/>
<organism evidence="1 2">
    <name type="scientific">Pseudomonas rhizosphaerae</name>
    <dbReference type="NCBI Taxonomy" id="216142"/>
    <lineage>
        <taxon>Bacteria</taxon>
        <taxon>Pseudomonadati</taxon>
        <taxon>Pseudomonadota</taxon>
        <taxon>Gammaproteobacteria</taxon>
        <taxon>Pseudomonadales</taxon>
        <taxon>Pseudomonadaceae</taxon>
        <taxon>Pseudomonas</taxon>
    </lineage>
</organism>
<evidence type="ECO:0000313" key="2">
    <source>
        <dbReference type="Proteomes" id="UP000029499"/>
    </source>
</evidence>
<protein>
    <submittedName>
        <fullName evidence="1">Uncharacterized protein</fullName>
    </submittedName>
</protein>
<dbReference type="AlphaFoldDB" id="A0A089YVE2"/>
<dbReference type="Proteomes" id="UP000029499">
    <property type="component" value="Chromosome"/>
</dbReference>